<accession>A0A511RIJ6</accession>
<evidence type="ECO:0000313" key="1">
    <source>
        <dbReference type="EMBL" id="GEM88782.1"/>
    </source>
</evidence>
<protein>
    <submittedName>
        <fullName evidence="1">Uncharacterized protein</fullName>
    </submittedName>
</protein>
<name>A0A511RIJ6_9DEIN</name>
<comment type="caution">
    <text evidence="1">The sequence shown here is derived from an EMBL/GenBank/DDBJ whole genome shotgun (WGS) entry which is preliminary data.</text>
</comment>
<evidence type="ECO:0000313" key="2">
    <source>
        <dbReference type="Proteomes" id="UP000321827"/>
    </source>
</evidence>
<proteinExistence type="predicted"/>
<dbReference type="Proteomes" id="UP000321827">
    <property type="component" value="Unassembled WGS sequence"/>
</dbReference>
<dbReference type="EMBL" id="BJXN01000001">
    <property type="protein sequence ID" value="GEM88782.1"/>
    <property type="molecule type" value="Genomic_DNA"/>
</dbReference>
<gene>
    <name evidence="1" type="ORF">ODE01S_02160</name>
</gene>
<sequence length="61" mass="6745">MPNGLGAHSLGQLGQRILYLRQTGETQREYLLQFVIFALPSDIYFGLPGHCTQFPLGIIGP</sequence>
<reference evidence="1 2" key="1">
    <citation type="submission" date="2019-07" db="EMBL/GenBank/DDBJ databases">
        <title>Whole genome shotgun sequence of Oceanithermus desulfurans NBRC 100063.</title>
        <authorList>
            <person name="Hosoyama A."/>
            <person name="Uohara A."/>
            <person name="Ohji S."/>
            <person name="Ichikawa N."/>
        </authorList>
    </citation>
    <scope>NUCLEOTIDE SEQUENCE [LARGE SCALE GENOMIC DNA]</scope>
    <source>
        <strain evidence="1 2">NBRC 100063</strain>
    </source>
</reference>
<organism evidence="1 2">
    <name type="scientific">Oceanithermus desulfurans NBRC 100063</name>
    <dbReference type="NCBI Taxonomy" id="1227550"/>
    <lineage>
        <taxon>Bacteria</taxon>
        <taxon>Thermotogati</taxon>
        <taxon>Deinococcota</taxon>
        <taxon>Deinococci</taxon>
        <taxon>Thermales</taxon>
        <taxon>Thermaceae</taxon>
        <taxon>Oceanithermus</taxon>
    </lineage>
</organism>
<dbReference type="AlphaFoldDB" id="A0A511RIJ6"/>